<evidence type="ECO:0000256" key="7">
    <source>
        <dbReference type="ARBA" id="ARBA00022723"/>
    </source>
</evidence>
<evidence type="ECO:0000256" key="14">
    <source>
        <dbReference type="SAM" id="SignalP"/>
    </source>
</evidence>
<dbReference type="Proteomes" id="UP001162131">
    <property type="component" value="Unassembled WGS sequence"/>
</dbReference>
<evidence type="ECO:0000256" key="1">
    <source>
        <dbReference type="ARBA" id="ARBA00000900"/>
    </source>
</evidence>
<comment type="catalytic activity">
    <reaction evidence="1">
        <text>S-ubiquitinyl-[E2 ubiquitin-conjugating enzyme]-L-cysteine + [acceptor protein]-L-lysine = [E2 ubiquitin-conjugating enzyme]-L-cysteine + N(6)-ubiquitinyl-[acceptor protein]-L-lysine.</text>
        <dbReference type="EC" id="2.3.2.27"/>
    </reaction>
</comment>
<keyword evidence="5" id="KW-0808">Transferase</keyword>
<organism evidence="16 17">
    <name type="scientific">Blepharisma stoltei</name>
    <dbReference type="NCBI Taxonomy" id="1481888"/>
    <lineage>
        <taxon>Eukaryota</taxon>
        <taxon>Sar</taxon>
        <taxon>Alveolata</taxon>
        <taxon>Ciliophora</taxon>
        <taxon>Postciliodesmatophora</taxon>
        <taxon>Heterotrichea</taxon>
        <taxon>Heterotrichida</taxon>
        <taxon>Blepharismidae</taxon>
        <taxon>Blepharisma</taxon>
    </lineage>
</organism>
<dbReference type="GO" id="GO:0016020">
    <property type="term" value="C:membrane"/>
    <property type="evidence" value="ECO:0007669"/>
    <property type="project" value="UniProtKB-SubCell"/>
</dbReference>
<keyword evidence="11" id="KW-1133">Transmembrane helix</keyword>
<dbReference type="PROSITE" id="PS50089">
    <property type="entry name" value="ZF_RING_2"/>
    <property type="match status" value="1"/>
</dbReference>
<comment type="subcellular location">
    <subcellularLocation>
        <location evidence="2">Membrane</location>
        <topology evidence="2">Single-pass membrane protein</topology>
    </subcellularLocation>
</comment>
<keyword evidence="14" id="KW-0732">Signal</keyword>
<evidence type="ECO:0000259" key="15">
    <source>
        <dbReference type="PROSITE" id="PS50089"/>
    </source>
</evidence>
<dbReference type="PANTHER" id="PTHR46279:SF9">
    <property type="entry name" value="OS01G0116300 PROTEIN"/>
    <property type="match status" value="1"/>
</dbReference>
<dbReference type="Gene3D" id="3.30.40.10">
    <property type="entry name" value="Zinc/RING finger domain, C3HC4 (zinc finger)"/>
    <property type="match status" value="1"/>
</dbReference>
<feature type="domain" description="RING-type" evidence="15">
    <location>
        <begin position="63"/>
        <end position="105"/>
    </location>
</feature>
<keyword evidence="7" id="KW-0479">Metal-binding</keyword>
<dbReference type="EMBL" id="CAJZBQ010000027">
    <property type="protein sequence ID" value="CAG9321105.1"/>
    <property type="molecule type" value="Genomic_DNA"/>
</dbReference>
<evidence type="ECO:0000256" key="2">
    <source>
        <dbReference type="ARBA" id="ARBA00004167"/>
    </source>
</evidence>
<evidence type="ECO:0000256" key="11">
    <source>
        <dbReference type="ARBA" id="ARBA00022989"/>
    </source>
</evidence>
<evidence type="ECO:0000256" key="4">
    <source>
        <dbReference type="ARBA" id="ARBA00012483"/>
    </source>
</evidence>
<evidence type="ECO:0000313" key="16">
    <source>
        <dbReference type="EMBL" id="CAG9321105.1"/>
    </source>
</evidence>
<reference evidence="16" key="1">
    <citation type="submission" date="2021-09" db="EMBL/GenBank/DDBJ databases">
        <authorList>
            <consortium name="AG Swart"/>
            <person name="Singh M."/>
            <person name="Singh A."/>
            <person name="Seah K."/>
            <person name="Emmerich C."/>
        </authorList>
    </citation>
    <scope>NUCLEOTIDE SEQUENCE</scope>
    <source>
        <strain evidence="16">ATCC30299</strain>
    </source>
</reference>
<evidence type="ECO:0000256" key="9">
    <source>
        <dbReference type="ARBA" id="ARBA00022786"/>
    </source>
</evidence>
<feature type="signal peptide" evidence="14">
    <location>
        <begin position="1"/>
        <end position="17"/>
    </location>
</feature>
<dbReference type="SUPFAM" id="SSF57850">
    <property type="entry name" value="RING/U-box"/>
    <property type="match status" value="1"/>
</dbReference>
<keyword evidence="9" id="KW-0833">Ubl conjugation pathway</keyword>
<name>A0AAU9J7C1_9CILI</name>
<keyword evidence="17" id="KW-1185">Reference proteome</keyword>
<comment type="caution">
    <text evidence="16">The sequence shown here is derived from an EMBL/GenBank/DDBJ whole genome shotgun (WGS) entry which is preliminary data.</text>
</comment>
<protein>
    <recommendedName>
        <fullName evidence="4">RING-type E3 ubiquitin transferase</fullName>
        <ecNumber evidence="4">2.3.2.27</ecNumber>
    </recommendedName>
</protein>
<evidence type="ECO:0000256" key="6">
    <source>
        <dbReference type="ARBA" id="ARBA00022692"/>
    </source>
</evidence>
<gene>
    <name evidence="16" type="ORF">BSTOLATCC_MIC27675</name>
</gene>
<accession>A0AAU9J7C1</accession>
<dbReference type="GO" id="GO:0008270">
    <property type="term" value="F:zinc ion binding"/>
    <property type="evidence" value="ECO:0007669"/>
    <property type="project" value="UniProtKB-KW"/>
</dbReference>
<evidence type="ECO:0000256" key="3">
    <source>
        <dbReference type="ARBA" id="ARBA00004906"/>
    </source>
</evidence>
<sequence length="106" mass="12689">MLIILLIIICVSRKTRSRRLRYYSHTYAHSQRTEPLLASRYELHIVSELNTSRTESLNLDDECAICKQLYRPNEIVARTDRCFHLFHSSCYTNWMRYNSTCPICRK</sequence>
<keyword evidence="12" id="KW-0472">Membrane</keyword>
<keyword evidence="8 13" id="KW-0863">Zinc-finger</keyword>
<dbReference type="Pfam" id="PF13639">
    <property type="entry name" value="zf-RING_2"/>
    <property type="match status" value="1"/>
</dbReference>
<comment type="pathway">
    <text evidence="3">Protein modification; protein ubiquitination.</text>
</comment>
<keyword evidence="6" id="KW-0812">Transmembrane</keyword>
<dbReference type="PANTHER" id="PTHR46279">
    <property type="entry name" value="RING/U-BOX SUPERFAMILY PROTEIN"/>
    <property type="match status" value="1"/>
</dbReference>
<dbReference type="EC" id="2.3.2.27" evidence="4"/>
<keyword evidence="10" id="KW-0862">Zinc</keyword>
<evidence type="ECO:0000256" key="8">
    <source>
        <dbReference type="ARBA" id="ARBA00022771"/>
    </source>
</evidence>
<evidence type="ECO:0000256" key="10">
    <source>
        <dbReference type="ARBA" id="ARBA00022833"/>
    </source>
</evidence>
<evidence type="ECO:0000256" key="13">
    <source>
        <dbReference type="PROSITE-ProRule" id="PRU00175"/>
    </source>
</evidence>
<dbReference type="AlphaFoldDB" id="A0AAU9J7C1"/>
<feature type="chain" id="PRO_5043672812" description="RING-type E3 ubiquitin transferase" evidence="14">
    <location>
        <begin position="18"/>
        <end position="106"/>
    </location>
</feature>
<proteinExistence type="predicted"/>
<dbReference type="InterPro" id="IPR046948">
    <property type="entry name" value="ATL20-22-like"/>
</dbReference>
<dbReference type="GO" id="GO:0061630">
    <property type="term" value="F:ubiquitin protein ligase activity"/>
    <property type="evidence" value="ECO:0007669"/>
    <property type="project" value="UniProtKB-EC"/>
</dbReference>
<dbReference type="InterPro" id="IPR001841">
    <property type="entry name" value="Znf_RING"/>
</dbReference>
<dbReference type="InterPro" id="IPR013083">
    <property type="entry name" value="Znf_RING/FYVE/PHD"/>
</dbReference>
<evidence type="ECO:0000313" key="17">
    <source>
        <dbReference type="Proteomes" id="UP001162131"/>
    </source>
</evidence>
<evidence type="ECO:0000256" key="5">
    <source>
        <dbReference type="ARBA" id="ARBA00022679"/>
    </source>
</evidence>
<dbReference type="SMART" id="SM00184">
    <property type="entry name" value="RING"/>
    <property type="match status" value="1"/>
</dbReference>
<evidence type="ECO:0000256" key="12">
    <source>
        <dbReference type="ARBA" id="ARBA00023136"/>
    </source>
</evidence>